<reference evidence="1 2" key="1">
    <citation type="journal article" date="2024" name="G3 (Bethesda)">
        <title>Genome assembly of Hibiscus sabdariffa L. provides insights into metabolisms of medicinal natural products.</title>
        <authorList>
            <person name="Kim T."/>
        </authorList>
    </citation>
    <scope>NUCLEOTIDE SEQUENCE [LARGE SCALE GENOMIC DNA]</scope>
    <source>
        <strain evidence="1">TK-2024</strain>
        <tissue evidence="1">Old leaves</tissue>
    </source>
</reference>
<comment type="caution">
    <text evidence="1">The sequence shown here is derived from an EMBL/GenBank/DDBJ whole genome shotgun (WGS) entry which is preliminary data.</text>
</comment>
<gene>
    <name evidence="1" type="ORF">V6N11_012278</name>
</gene>
<sequence length="102" mass="12183">MQGSEAMAEKDIERMMRLLRWMDGWSEILCVHGKLSREEWTHQILSTTQHLHLYYVQITDLYAISLGPKCLQIMQGMIQWFYFSPFSIFKRVHARKGYEQIA</sequence>
<evidence type="ECO:0000313" key="1">
    <source>
        <dbReference type="EMBL" id="KAK8997738.1"/>
    </source>
</evidence>
<organism evidence="1 2">
    <name type="scientific">Hibiscus sabdariffa</name>
    <name type="common">roselle</name>
    <dbReference type="NCBI Taxonomy" id="183260"/>
    <lineage>
        <taxon>Eukaryota</taxon>
        <taxon>Viridiplantae</taxon>
        <taxon>Streptophyta</taxon>
        <taxon>Embryophyta</taxon>
        <taxon>Tracheophyta</taxon>
        <taxon>Spermatophyta</taxon>
        <taxon>Magnoliopsida</taxon>
        <taxon>eudicotyledons</taxon>
        <taxon>Gunneridae</taxon>
        <taxon>Pentapetalae</taxon>
        <taxon>rosids</taxon>
        <taxon>malvids</taxon>
        <taxon>Malvales</taxon>
        <taxon>Malvaceae</taxon>
        <taxon>Malvoideae</taxon>
        <taxon>Hibiscus</taxon>
    </lineage>
</organism>
<proteinExistence type="predicted"/>
<accession>A0ABR2QAM9</accession>
<name>A0ABR2QAM9_9ROSI</name>
<keyword evidence="2" id="KW-1185">Reference proteome</keyword>
<dbReference type="EMBL" id="JBBPBN010000042">
    <property type="protein sequence ID" value="KAK8997738.1"/>
    <property type="molecule type" value="Genomic_DNA"/>
</dbReference>
<protein>
    <submittedName>
        <fullName evidence="1">Uncharacterized protein</fullName>
    </submittedName>
</protein>
<evidence type="ECO:0000313" key="2">
    <source>
        <dbReference type="Proteomes" id="UP001396334"/>
    </source>
</evidence>
<dbReference type="Proteomes" id="UP001396334">
    <property type="component" value="Unassembled WGS sequence"/>
</dbReference>